<evidence type="ECO:0000313" key="1">
    <source>
        <dbReference type="EMBL" id="TGD96244.1"/>
    </source>
</evidence>
<name>A0A4Z0NIU7_9HYPH</name>
<comment type="caution">
    <text evidence="1">The sequence shown here is derived from an EMBL/GenBank/DDBJ whole genome shotgun (WGS) entry which is preliminary data.</text>
</comment>
<dbReference type="AlphaFoldDB" id="A0A4Z0NIU7"/>
<sequence length="228" mass="25967">MKIFKKNLLMLSREELSAKHQTKSGVIMHEIGHVIAYRRIGISTAYIAIHEDYNIGSIFAPSPSDTSEISIENQILIHASGVFMEKAIFGDFNVDTAYGDFMKIADMVRASGKIYPALTNRIDSGVPFAERLFADYGTKFPTRSERYFAYALHHAILKKLGSGNLIEGHRVIRFCDMPMLYRITHHSQSSALREQTKRWDRLDELTTSLEENSSYAEQEILSRLRFGP</sequence>
<dbReference type="RefSeq" id="WP_135417729.1">
    <property type="nucleotide sequence ID" value="NZ_SRLB01000020.1"/>
</dbReference>
<gene>
    <name evidence="1" type="ORF">EU555_23910</name>
</gene>
<accession>A0A4Z0NIU7</accession>
<keyword evidence="2" id="KW-1185">Reference proteome</keyword>
<proteinExistence type="predicted"/>
<organism evidence="1 2">
    <name type="scientific">Methylobacterium nonmethylotrophicum</name>
    <dbReference type="NCBI Taxonomy" id="1141884"/>
    <lineage>
        <taxon>Bacteria</taxon>
        <taxon>Pseudomonadati</taxon>
        <taxon>Pseudomonadota</taxon>
        <taxon>Alphaproteobacteria</taxon>
        <taxon>Hyphomicrobiales</taxon>
        <taxon>Methylobacteriaceae</taxon>
        <taxon>Methylobacterium</taxon>
    </lineage>
</organism>
<dbReference type="EMBL" id="SRLB01000020">
    <property type="protein sequence ID" value="TGD96244.1"/>
    <property type="molecule type" value="Genomic_DNA"/>
</dbReference>
<reference evidence="1 2" key="1">
    <citation type="submission" date="2019-04" db="EMBL/GenBank/DDBJ databases">
        <authorList>
            <person name="Feng G."/>
            <person name="Zhu H."/>
        </authorList>
    </citation>
    <scope>NUCLEOTIDE SEQUENCE [LARGE SCALE GENOMIC DNA]</scope>
    <source>
        <strain evidence="1 2">6HR-1</strain>
    </source>
</reference>
<dbReference type="OrthoDB" id="9819001at2"/>
<evidence type="ECO:0000313" key="2">
    <source>
        <dbReference type="Proteomes" id="UP000297535"/>
    </source>
</evidence>
<dbReference type="Proteomes" id="UP000297535">
    <property type="component" value="Unassembled WGS sequence"/>
</dbReference>
<protein>
    <submittedName>
        <fullName evidence="1">Uncharacterized protein</fullName>
    </submittedName>
</protein>